<gene>
    <name evidence="1" type="ORF">BJ138DRAFT_1159622</name>
</gene>
<organism evidence="1 2">
    <name type="scientific">Hygrophoropsis aurantiaca</name>
    <dbReference type="NCBI Taxonomy" id="72124"/>
    <lineage>
        <taxon>Eukaryota</taxon>
        <taxon>Fungi</taxon>
        <taxon>Dikarya</taxon>
        <taxon>Basidiomycota</taxon>
        <taxon>Agaricomycotina</taxon>
        <taxon>Agaricomycetes</taxon>
        <taxon>Agaricomycetidae</taxon>
        <taxon>Boletales</taxon>
        <taxon>Coniophorineae</taxon>
        <taxon>Hygrophoropsidaceae</taxon>
        <taxon>Hygrophoropsis</taxon>
    </lineage>
</organism>
<keyword evidence="2" id="KW-1185">Reference proteome</keyword>
<dbReference type="EMBL" id="MU267885">
    <property type="protein sequence ID" value="KAH7907643.1"/>
    <property type="molecule type" value="Genomic_DNA"/>
</dbReference>
<evidence type="ECO:0000313" key="1">
    <source>
        <dbReference type="EMBL" id="KAH7907643.1"/>
    </source>
</evidence>
<evidence type="ECO:0000313" key="2">
    <source>
        <dbReference type="Proteomes" id="UP000790377"/>
    </source>
</evidence>
<protein>
    <submittedName>
        <fullName evidence="1">Uncharacterized protein</fullName>
    </submittedName>
</protein>
<dbReference type="Proteomes" id="UP000790377">
    <property type="component" value="Unassembled WGS sequence"/>
</dbReference>
<reference evidence="1" key="1">
    <citation type="journal article" date="2021" name="New Phytol.">
        <title>Evolutionary innovations through gain and loss of genes in the ectomycorrhizal Boletales.</title>
        <authorList>
            <person name="Wu G."/>
            <person name="Miyauchi S."/>
            <person name="Morin E."/>
            <person name="Kuo A."/>
            <person name="Drula E."/>
            <person name="Varga T."/>
            <person name="Kohler A."/>
            <person name="Feng B."/>
            <person name="Cao Y."/>
            <person name="Lipzen A."/>
            <person name="Daum C."/>
            <person name="Hundley H."/>
            <person name="Pangilinan J."/>
            <person name="Johnson J."/>
            <person name="Barry K."/>
            <person name="LaButti K."/>
            <person name="Ng V."/>
            <person name="Ahrendt S."/>
            <person name="Min B."/>
            <person name="Choi I.G."/>
            <person name="Park H."/>
            <person name="Plett J.M."/>
            <person name="Magnuson J."/>
            <person name="Spatafora J.W."/>
            <person name="Nagy L.G."/>
            <person name="Henrissat B."/>
            <person name="Grigoriev I.V."/>
            <person name="Yang Z.L."/>
            <person name="Xu J."/>
            <person name="Martin F.M."/>
        </authorList>
    </citation>
    <scope>NUCLEOTIDE SEQUENCE</scope>
    <source>
        <strain evidence="1">ATCC 28755</strain>
    </source>
</reference>
<comment type="caution">
    <text evidence="1">The sequence shown here is derived from an EMBL/GenBank/DDBJ whole genome shotgun (WGS) entry which is preliminary data.</text>
</comment>
<name>A0ACB8A3L4_9AGAM</name>
<sequence length="488" mass="55693">MHTSPCIDQLTSALPRDVVEEIFLQYVTPFEWDGCIRGRKRRSPPGRHSPSTRLPLLLSHVSKTWRALVQNTPALWTNVCLHNPSWNPAIFQQILRYSKRSPLTACIILDGVDIEYFLDVSVKELFTQSDRIRSFRLVVGQHEGGLWDTMVPIPPMTRLEELKIKVSLPDQSITHLYPLFDSPQLHKVTWLSPHFPQPLRTIRPQMKELTITMFETYSRRAQINSMQTQLSDVFRACPNLTYLDVRKDEESFDDGPGPITPAFPLQDLRDLRAFNSGFTIRLCTAPNLRSLTFHTKDYTRRTNLLQFLSSSPQIEHLNLHLCSDQLSFDEIIAQIIPLAPSVVTLEFTFREDEAPIENINRTLEMLSRTGARAPALPKLQHLTMNATSTNVYQPNGLRFEYDEAVVLRMLESRCSPSSGREQPSLDGELAVAALSSCTMNDGEELWGASSRPHRATGKWRGAERRRLEKLREHGLVLKGNVFTPLLCQ</sequence>
<proteinExistence type="predicted"/>
<accession>A0ACB8A3L4</accession>